<evidence type="ECO:0000256" key="2">
    <source>
        <dbReference type="ARBA" id="ARBA00005273"/>
    </source>
</evidence>
<keyword evidence="6 11" id="KW-0862">Zinc</keyword>
<dbReference type="PANTHER" id="PTHR12831">
    <property type="entry name" value="TRANSCRIPTION INITIATION FACTOR IIH TFIIH , POLYPEPTIDE 3-RELATED"/>
    <property type="match status" value="1"/>
</dbReference>
<keyword evidence="14" id="KW-1185">Reference proteome</keyword>
<feature type="compositionally biased region" description="Basic residues" evidence="12">
    <location>
        <begin position="112"/>
        <end position="123"/>
    </location>
</feature>
<evidence type="ECO:0000256" key="4">
    <source>
        <dbReference type="ARBA" id="ARBA00022763"/>
    </source>
</evidence>
<dbReference type="GO" id="GO:0008270">
    <property type="term" value="F:zinc ion binding"/>
    <property type="evidence" value="ECO:0007669"/>
    <property type="project" value="UniProtKB-KW"/>
</dbReference>
<dbReference type="GeneID" id="19017938"/>
<dbReference type="InterPro" id="IPR036465">
    <property type="entry name" value="vWFA_dom_sf"/>
</dbReference>
<protein>
    <recommendedName>
        <fullName evidence="11">General transcription and DNA repair factor IIH subunit TFB4</fullName>
    </recommendedName>
    <alternativeName>
        <fullName evidence="11">RNA polymerase II transcription factor B subunit 4</fullName>
    </alternativeName>
</protein>
<dbReference type="Gene3D" id="3.40.50.410">
    <property type="entry name" value="von Willebrand factor, type A domain"/>
    <property type="match status" value="1"/>
</dbReference>
<feature type="region of interest" description="Disordered" evidence="12">
    <location>
        <begin position="98"/>
        <end position="133"/>
    </location>
</feature>
<organism evidence="13 14">
    <name type="scientific">Bathycoccus prasinos</name>
    <dbReference type="NCBI Taxonomy" id="41875"/>
    <lineage>
        <taxon>Eukaryota</taxon>
        <taxon>Viridiplantae</taxon>
        <taxon>Chlorophyta</taxon>
        <taxon>Mamiellophyceae</taxon>
        <taxon>Mamiellales</taxon>
        <taxon>Bathycoccaceae</taxon>
        <taxon>Bathycoccus</taxon>
    </lineage>
</organism>
<dbReference type="GO" id="GO:0006289">
    <property type="term" value="P:nucleotide-excision repair"/>
    <property type="evidence" value="ECO:0007669"/>
    <property type="project" value="UniProtKB-UniRule"/>
</dbReference>
<reference evidence="13 14" key="1">
    <citation type="submission" date="2011-10" db="EMBL/GenBank/DDBJ databases">
        <authorList>
            <person name="Genoscope - CEA"/>
        </authorList>
    </citation>
    <scope>NUCLEOTIDE SEQUENCE [LARGE SCALE GENOMIC DNA]</scope>
    <source>
        <strain evidence="13 14">RCC 1105</strain>
    </source>
</reference>
<evidence type="ECO:0000256" key="1">
    <source>
        <dbReference type="ARBA" id="ARBA00004123"/>
    </source>
</evidence>
<proteinExistence type="inferred from homology"/>
<keyword evidence="10 11" id="KW-0539">Nucleus</keyword>
<name>K8E961_9CHLO</name>
<accession>K8E961</accession>
<dbReference type="KEGG" id="bpg:Bathy01g02030"/>
<evidence type="ECO:0000256" key="12">
    <source>
        <dbReference type="SAM" id="MobiDB-lite"/>
    </source>
</evidence>
<dbReference type="Proteomes" id="UP000198341">
    <property type="component" value="Chromosome 1"/>
</dbReference>
<dbReference type="GO" id="GO:0000439">
    <property type="term" value="C:transcription factor TFIIH core complex"/>
    <property type="evidence" value="ECO:0007669"/>
    <property type="project" value="UniProtKB-UniRule"/>
</dbReference>
<dbReference type="PANTHER" id="PTHR12831:SF0">
    <property type="entry name" value="GENERAL TRANSCRIPTION FACTOR IIH SUBUNIT 3"/>
    <property type="match status" value="1"/>
</dbReference>
<dbReference type="InterPro" id="IPR004600">
    <property type="entry name" value="TFIIH_Tfb4/GTF2H3"/>
</dbReference>
<evidence type="ECO:0000256" key="9">
    <source>
        <dbReference type="ARBA" id="ARBA00023204"/>
    </source>
</evidence>
<gene>
    <name evidence="13" type="ORF">Bathy01g02030</name>
</gene>
<keyword evidence="4 11" id="KW-0227">DNA damage</keyword>
<comment type="subcellular location">
    <subcellularLocation>
        <location evidence="1 11">Nucleus</location>
    </subcellularLocation>
</comment>
<keyword evidence="7 11" id="KW-0805">Transcription regulation</keyword>
<comment type="function">
    <text evidence="11">Component of the general transcription and DNA repair factor IIH (TFIIH) core complex, which is involved in general and transcription-coupled nucleotide excision repair (NER) of damaged DNA and, when complexed to CAK, in RNA transcription by RNA polymerase II. In NER, TFIIH acts by opening DNA around the lesion to allow the excision of the damaged oligonucleotide and its replacement by a new DNA fragment. In transcription, TFIIH has an essential role in transcription initiation. When the pre-initiation complex (PIC) has been established, TFIIH is required for promoter opening and promoter escape. Phosphorylation of the C-terminal tail (CTD) of the largest subunit of RNA polymerase II by the kinase module CAK controls the initiation of transcription.</text>
</comment>
<sequence length="370" mass="41338">MDRDDDVDDDVSLLVVVLETNSQFWFPRSRKQRETTTPSTPSTSLYAFEKVCKDIAAFSSAYLACNRANRIAVVAAHARKECTFLFRSHLEGDVVLEDEEDEEDKEGDNTKKTKKKKKKRKKPPTNPRMTFVGDDECDDIGGFANDAQDVDALDISKGLEPLQTTFRRAFFDGLKALSDENVVVNYDDDDDDENREQQHATPIAGAISLALTYANRIERDPSLRGRVKSRVLVVQASEDDAEQYVPMMNAMFAAQSSNILIDCLCLNEKESSFLQQAAFVSGGIYAKPEKSKKGGGEETREDLLERALCSFLPDRYTRRFLRPPRAGSIDFRSSCFCHGNRISKGFVCSVCLSVFCKKEGACQTCGAAFV</sequence>
<evidence type="ECO:0000256" key="11">
    <source>
        <dbReference type="RuleBase" id="RU368090"/>
    </source>
</evidence>
<dbReference type="eggNOG" id="KOG2487">
    <property type="taxonomic scope" value="Eukaryota"/>
</dbReference>
<keyword evidence="8 11" id="KW-0804">Transcription</keyword>
<dbReference type="STRING" id="41875.K8E961"/>
<dbReference type="GO" id="GO:0006355">
    <property type="term" value="P:regulation of DNA-templated transcription"/>
    <property type="evidence" value="ECO:0007669"/>
    <property type="project" value="InterPro"/>
</dbReference>
<keyword evidence="9 11" id="KW-0234">DNA repair</keyword>
<evidence type="ECO:0000256" key="8">
    <source>
        <dbReference type="ARBA" id="ARBA00023163"/>
    </source>
</evidence>
<keyword evidence="5 11" id="KW-0863">Zinc-finger</keyword>
<dbReference type="RefSeq" id="XP_007515292.1">
    <property type="nucleotide sequence ID" value="XM_007515230.1"/>
</dbReference>
<evidence type="ECO:0000256" key="7">
    <source>
        <dbReference type="ARBA" id="ARBA00023015"/>
    </source>
</evidence>
<evidence type="ECO:0000256" key="5">
    <source>
        <dbReference type="ARBA" id="ARBA00022771"/>
    </source>
</evidence>
<evidence type="ECO:0000256" key="6">
    <source>
        <dbReference type="ARBA" id="ARBA00022833"/>
    </source>
</evidence>
<evidence type="ECO:0000313" key="13">
    <source>
        <dbReference type="EMBL" id="CCO14171.1"/>
    </source>
</evidence>
<dbReference type="EMBL" id="FO082278">
    <property type="protein sequence ID" value="CCO14171.1"/>
    <property type="molecule type" value="Genomic_DNA"/>
</dbReference>
<dbReference type="OrthoDB" id="17307at2759"/>
<evidence type="ECO:0000256" key="10">
    <source>
        <dbReference type="ARBA" id="ARBA00023242"/>
    </source>
</evidence>
<comment type="subunit">
    <text evidence="11">Component of the 7-subunit TFIIH core complex composed of XPB, XPD, TFB1/GTF2H1, GTF2H2/P44, TFB4/GTF2H3, TFB2/GTF2H4 and TFB5/GTF2H5, which is active in NER. The core complex associates with the 3-subunit CDK-activating kinase (CAK) module composed of CYCH1/cyclin H1, CDKD and MAT1/At4g30820 to form the 10-subunit holoenzyme (holo-TFIIH) active in transcription.</text>
</comment>
<comment type="similarity">
    <text evidence="2 11">Belongs to the TFB4 family.</text>
</comment>
<dbReference type="GO" id="GO:0005675">
    <property type="term" value="C:transcription factor TFIIH holo complex"/>
    <property type="evidence" value="ECO:0007669"/>
    <property type="project" value="UniProtKB-UniRule"/>
</dbReference>
<evidence type="ECO:0000256" key="3">
    <source>
        <dbReference type="ARBA" id="ARBA00022723"/>
    </source>
</evidence>
<evidence type="ECO:0000313" key="14">
    <source>
        <dbReference type="Proteomes" id="UP000198341"/>
    </source>
</evidence>
<keyword evidence="3 11" id="KW-0479">Metal-binding</keyword>
<dbReference type="AlphaFoldDB" id="K8E961"/>
<dbReference type="Pfam" id="PF03850">
    <property type="entry name" value="Tfb4"/>
    <property type="match status" value="2"/>
</dbReference>